<dbReference type="RefSeq" id="WP_155478003.1">
    <property type="nucleotide sequence ID" value="NZ_WNKU01000045.1"/>
</dbReference>
<gene>
    <name evidence="1" type="ORF">GJ688_18555</name>
</gene>
<proteinExistence type="predicted"/>
<dbReference type="EMBL" id="WNKU01000045">
    <property type="protein sequence ID" value="MTV50922.1"/>
    <property type="molecule type" value="Genomic_DNA"/>
</dbReference>
<dbReference type="AlphaFoldDB" id="A0A6I3SRC4"/>
<keyword evidence="2" id="KW-1185">Reference proteome</keyword>
<evidence type="ECO:0000313" key="2">
    <source>
        <dbReference type="Proteomes" id="UP000430670"/>
    </source>
</evidence>
<name>A0A6I3SRC4_HELMO</name>
<sequence length="73" mass="8575">MTLSERIMREKERYFVSTARDATICVLSRNNFIQLRKELSFSPSSLDMSEENPFIYGMRIVVLEREEDILLVG</sequence>
<accession>A0A6I3SRC4</accession>
<comment type="caution">
    <text evidence="1">The sequence shown here is derived from an EMBL/GenBank/DDBJ whole genome shotgun (WGS) entry which is preliminary data.</text>
</comment>
<reference evidence="1 2" key="1">
    <citation type="submission" date="2019-11" db="EMBL/GenBank/DDBJ databases">
        <title>Whole-genome sequence of a the green, strictly anaerobic photosynthetic bacterium Heliobacillus mobilis DSM 6151.</title>
        <authorList>
            <person name="Kyndt J.A."/>
            <person name="Meyer T.E."/>
        </authorList>
    </citation>
    <scope>NUCLEOTIDE SEQUENCE [LARGE SCALE GENOMIC DNA]</scope>
    <source>
        <strain evidence="1 2">DSM 6151</strain>
    </source>
</reference>
<evidence type="ECO:0000313" key="1">
    <source>
        <dbReference type="EMBL" id="MTV50922.1"/>
    </source>
</evidence>
<organism evidence="1 2">
    <name type="scientific">Heliobacterium mobile</name>
    <name type="common">Heliobacillus mobilis</name>
    <dbReference type="NCBI Taxonomy" id="28064"/>
    <lineage>
        <taxon>Bacteria</taxon>
        <taxon>Bacillati</taxon>
        <taxon>Bacillota</taxon>
        <taxon>Clostridia</taxon>
        <taxon>Eubacteriales</taxon>
        <taxon>Heliobacteriaceae</taxon>
        <taxon>Heliobacterium</taxon>
    </lineage>
</organism>
<dbReference type="Proteomes" id="UP000430670">
    <property type="component" value="Unassembled WGS sequence"/>
</dbReference>
<protein>
    <submittedName>
        <fullName evidence="1">Uncharacterized protein</fullName>
    </submittedName>
</protein>